<keyword evidence="5" id="KW-0378">Hydrolase</keyword>
<keyword evidence="8 9" id="KW-0961">Cell wall biogenesis/degradation</keyword>
<dbReference type="AlphaFoldDB" id="A0A7W6H5N7"/>
<evidence type="ECO:0000256" key="10">
    <source>
        <dbReference type="SAM" id="SignalP"/>
    </source>
</evidence>
<dbReference type="EMBL" id="JACIEK010000007">
    <property type="protein sequence ID" value="MBB3999018.1"/>
    <property type="molecule type" value="Genomic_DNA"/>
</dbReference>
<dbReference type="SUPFAM" id="SSF141523">
    <property type="entry name" value="L,D-transpeptidase catalytic domain-like"/>
    <property type="match status" value="1"/>
</dbReference>
<evidence type="ECO:0000313" key="13">
    <source>
        <dbReference type="Proteomes" id="UP000542776"/>
    </source>
</evidence>
<evidence type="ECO:0000256" key="8">
    <source>
        <dbReference type="ARBA" id="ARBA00023316"/>
    </source>
</evidence>
<keyword evidence="7 9" id="KW-0573">Peptidoglycan synthesis</keyword>
<reference evidence="12 13" key="1">
    <citation type="submission" date="2020-08" db="EMBL/GenBank/DDBJ databases">
        <title>Genomic Encyclopedia of Type Strains, Phase IV (KMG-IV): sequencing the most valuable type-strain genomes for metagenomic binning, comparative biology and taxonomic classification.</title>
        <authorList>
            <person name="Goeker M."/>
        </authorList>
    </citation>
    <scope>NUCLEOTIDE SEQUENCE [LARGE SCALE GENOMIC DNA]</scope>
    <source>
        <strain evidence="12 13">DSM 102238</strain>
    </source>
</reference>
<dbReference type="InterPro" id="IPR005490">
    <property type="entry name" value="LD_TPept_cat_dom"/>
</dbReference>
<evidence type="ECO:0000256" key="2">
    <source>
        <dbReference type="ARBA" id="ARBA00005992"/>
    </source>
</evidence>
<feature type="domain" description="L,D-TPase catalytic" evidence="11">
    <location>
        <begin position="46"/>
        <end position="175"/>
    </location>
</feature>
<evidence type="ECO:0000256" key="1">
    <source>
        <dbReference type="ARBA" id="ARBA00004752"/>
    </source>
</evidence>
<feature type="signal peptide" evidence="10">
    <location>
        <begin position="1"/>
        <end position="22"/>
    </location>
</feature>
<dbReference type="RefSeq" id="WP_183200566.1">
    <property type="nucleotide sequence ID" value="NZ_JACIEK010000007.1"/>
</dbReference>
<dbReference type="Pfam" id="PF03734">
    <property type="entry name" value="YkuD"/>
    <property type="match status" value="1"/>
</dbReference>
<keyword evidence="10" id="KW-0732">Signal</keyword>
<dbReference type="PROSITE" id="PS52029">
    <property type="entry name" value="LD_TPASE"/>
    <property type="match status" value="1"/>
</dbReference>
<comment type="caution">
    <text evidence="12">The sequence shown here is derived from an EMBL/GenBank/DDBJ whole genome shotgun (WGS) entry which is preliminary data.</text>
</comment>
<keyword evidence="4" id="KW-0808">Transferase</keyword>
<gene>
    <name evidence="12" type="ORF">GGR04_002873</name>
</gene>
<dbReference type="GO" id="GO:0016757">
    <property type="term" value="F:glycosyltransferase activity"/>
    <property type="evidence" value="ECO:0007669"/>
    <property type="project" value="UniProtKB-KW"/>
</dbReference>
<keyword evidence="6 9" id="KW-0133">Cell shape</keyword>
<dbReference type="InterPro" id="IPR038063">
    <property type="entry name" value="Transpep_catalytic_dom"/>
</dbReference>
<dbReference type="GO" id="GO:0018104">
    <property type="term" value="P:peptidoglycan-protein cross-linking"/>
    <property type="evidence" value="ECO:0007669"/>
    <property type="project" value="TreeGrafter"/>
</dbReference>
<dbReference type="UniPathway" id="UPA00219"/>
<feature type="active site" description="Proton donor/acceptor" evidence="9">
    <location>
        <position position="135"/>
    </location>
</feature>
<keyword evidence="12" id="KW-0449">Lipoprotein</keyword>
<evidence type="ECO:0000256" key="6">
    <source>
        <dbReference type="ARBA" id="ARBA00022960"/>
    </source>
</evidence>
<dbReference type="GO" id="GO:0071972">
    <property type="term" value="F:peptidoglycan L,D-transpeptidase activity"/>
    <property type="evidence" value="ECO:0007669"/>
    <property type="project" value="TreeGrafter"/>
</dbReference>
<accession>A0A7W6H5N7</accession>
<keyword evidence="3" id="KW-0328">Glycosyltransferase</keyword>
<sequence>MLRPLAAALILLSLGLAGPAAAAPATKRPIASEREETVFIGDYEPGTIVVMTSARQLFLVTGPDSALKYDIAVGKPSEQWFGKSWVSKKRLNPTWVPTASMREAKPTLPASVGPGPKNPLGQRAMNLGWGTYRIHGTNSPNSIGSAASAGCFRMRNADVVDLFERVHVGAEVIVLE</sequence>
<evidence type="ECO:0000256" key="7">
    <source>
        <dbReference type="ARBA" id="ARBA00022984"/>
    </source>
</evidence>
<comment type="pathway">
    <text evidence="1 9">Cell wall biogenesis; peptidoglycan biosynthesis.</text>
</comment>
<comment type="similarity">
    <text evidence="2">Belongs to the YkuD family.</text>
</comment>
<feature type="chain" id="PRO_5031093692" evidence="10">
    <location>
        <begin position="23"/>
        <end position="176"/>
    </location>
</feature>
<name>A0A7W6H5N7_9HYPH</name>
<evidence type="ECO:0000256" key="5">
    <source>
        <dbReference type="ARBA" id="ARBA00022801"/>
    </source>
</evidence>
<dbReference type="CDD" id="cd16913">
    <property type="entry name" value="YkuD_like"/>
    <property type="match status" value="1"/>
</dbReference>
<dbReference type="GO" id="GO:0071555">
    <property type="term" value="P:cell wall organization"/>
    <property type="evidence" value="ECO:0007669"/>
    <property type="project" value="UniProtKB-UniRule"/>
</dbReference>
<evidence type="ECO:0000313" key="12">
    <source>
        <dbReference type="EMBL" id="MBB3999018.1"/>
    </source>
</evidence>
<organism evidence="12 13">
    <name type="scientific">Aureimonas pseudogalii</name>
    <dbReference type="NCBI Taxonomy" id="1744844"/>
    <lineage>
        <taxon>Bacteria</taxon>
        <taxon>Pseudomonadati</taxon>
        <taxon>Pseudomonadota</taxon>
        <taxon>Alphaproteobacteria</taxon>
        <taxon>Hyphomicrobiales</taxon>
        <taxon>Aurantimonadaceae</taxon>
        <taxon>Aureimonas</taxon>
    </lineage>
</organism>
<dbReference type="PANTHER" id="PTHR30582">
    <property type="entry name" value="L,D-TRANSPEPTIDASE"/>
    <property type="match status" value="1"/>
</dbReference>
<dbReference type="Gene3D" id="2.40.440.10">
    <property type="entry name" value="L,D-transpeptidase catalytic domain-like"/>
    <property type="match status" value="1"/>
</dbReference>
<dbReference type="GO" id="GO:0005576">
    <property type="term" value="C:extracellular region"/>
    <property type="evidence" value="ECO:0007669"/>
    <property type="project" value="TreeGrafter"/>
</dbReference>
<keyword evidence="13" id="KW-1185">Reference proteome</keyword>
<evidence type="ECO:0000256" key="4">
    <source>
        <dbReference type="ARBA" id="ARBA00022679"/>
    </source>
</evidence>
<dbReference type="GO" id="GO:0008360">
    <property type="term" value="P:regulation of cell shape"/>
    <property type="evidence" value="ECO:0007669"/>
    <property type="project" value="UniProtKB-UniRule"/>
</dbReference>
<protein>
    <submittedName>
        <fullName evidence="12">Lipoprotein-anchoring transpeptidase ErfK/SrfK</fullName>
    </submittedName>
</protein>
<dbReference type="Proteomes" id="UP000542776">
    <property type="component" value="Unassembled WGS sequence"/>
</dbReference>
<feature type="active site" description="Nucleophile" evidence="9">
    <location>
        <position position="151"/>
    </location>
</feature>
<evidence type="ECO:0000256" key="3">
    <source>
        <dbReference type="ARBA" id="ARBA00022676"/>
    </source>
</evidence>
<evidence type="ECO:0000256" key="9">
    <source>
        <dbReference type="PROSITE-ProRule" id="PRU01373"/>
    </source>
</evidence>
<proteinExistence type="inferred from homology"/>
<dbReference type="FunFam" id="2.40.440.10:FF:000002">
    <property type="entry name" value="L,D-transpeptidase ErfK/SrfK"/>
    <property type="match status" value="1"/>
</dbReference>
<dbReference type="PANTHER" id="PTHR30582:SF24">
    <property type="entry name" value="L,D-TRANSPEPTIDASE ERFK_SRFK-RELATED"/>
    <property type="match status" value="1"/>
</dbReference>
<dbReference type="InterPro" id="IPR050979">
    <property type="entry name" value="LD-transpeptidase"/>
</dbReference>
<evidence type="ECO:0000259" key="11">
    <source>
        <dbReference type="PROSITE" id="PS52029"/>
    </source>
</evidence>